<comment type="caution">
    <text evidence="2">The sequence shown here is derived from an EMBL/GenBank/DDBJ whole genome shotgun (WGS) entry which is preliminary data.</text>
</comment>
<protein>
    <submittedName>
        <fullName evidence="2">SdpI family protein</fullName>
    </submittedName>
</protein>
<sequence>MDSPGWWAAVGCAVLLLIVEAAIWGIVSIAADGLGRNRAAGIRLPSLMRSDAAWHAGHRAARRVMRPLLIGAAVVAIVSVPAQLIPVLYVVLLGLSLATTLAALVVGAVSASRAANSVPRDD</sequence>
<proteinExistence type="predicted"/>
<name>A0A9Q2W2E0_9MICO</name>
<dbReference type="Pfam" id="PF13630">
    <property type="entry name" value="SdpI"/>
    <property type="match status" value="1"/>
</dbReference>
<dbReference type="InterPro" id="IPR025962">
    <property type="entry name" value="SdpI/YhfL"/>
</dbReference>
<evidence type="ECO:0000313" key="3">
    <source>
        <dbReference type="Proteomes" id="UP000709437"/>
    </source>
</evidence>
<keyword evidence="1" id="KW-0812">Transmembrane</keyword>
<organism evidence="2 3">
    <name type="scientific">Curtobacterium flaccumfaciens pv. flaccumfaciens</name>
    <dbReference type="NCBI Taxonomy" id="138532"/>
    <lineage>
        <taxon>Bacteria</taxon>
        <taxon>Bacillati</taxon>
        <taxon>Actinomycetota</taxon>
        <taxon>Actinomycetes</taxon>
        <taxon>Micrococcales</taxon>
        <taxon>Microbacteriaceae</taxon>
        <taxon>Curtobacterium</taxon>
    </lineage>
</organism>
<dbReference type="Proteomes" id="UP000709437">
    <property type="component" value="Unassembled WGS sequence"/>
</dbReference>
<dbReference type="RefSeq" id="WP_194590130.1">
    <property type="nucleotide sequence ID" value="NZ_JAHEWX010000007.1"/>
</dbReference>
<feature type="transmembrane region" description="Helical" evidence="1">
    <location>
        <begin position="88"/>
        <end position="111"/>
    </location>
</feature>
<accession>A0A9Q2W2E0</accession>
<evidence type="ECO:0000313" key="2">
    <source>
        <dbReference type="EMBL" id="MBT1541616.1"/>
    </source>
</evidence>
<dbReference type="AlphaFoldDB" id="A0A9Q2W2E0"/>
<feature type="transmembrane region" description="Helical" evidence="1">
    <location>
        <begin position="6"/>
        <end position="31"/>
    </location>
</feature>
<gene>
    <name evidence="2" type="ORF">KK103_07590</name>
</gene>
<evidence type="ECO:0000256" key="1">
    <source>
        <dbReference type="SAM" id="Phobius"/>
    </source>
</evidence>
<keyword evidence="1" id="KW-0472">Membrane</keyword>
<dbReference type="EMBL" id="JAHEWX010000007">
    <property type="protein sequence ID" value="MBT1541616.1"/>
    <property type="molecule type" value="Genomic_DNA"/>
</dbReference>
<reference evidence="2" key="1">
    <citation type="submission" date="2021-05" db="EMBL/GenBank/DDBJ databases">
        <title>Whole genome sequence of Curtobacterium flaccumfaciens pv. flaccumfaciens strain CFBP 3417.</title>
        <authorList>
            <person name="Osdaghi E."/>
            <person name="Taghouti G."/>
            <person name="Portier P."/>
            <person name="Fazliarab A."/>
            <person name="Taghavi S.M."/>
            <person name="Briand M."/>
            <person name="Le-Saux M."/>
            <person name="Jacques M.-A."/>
        </authorList>
    </citation>
    <scope>NUCLEOTIDE SEQUENCE</scope>
    <source>
        <strain evidence="2">CFBP 3417</strain>
    </source>
</reference>
<keyword evidence="1" id="KW-1133">Transmembrane helix</keyword>
<feature type="transmembrane region" description="Helical" evidence="1">
    <location>
        <begin position="64"/>
        <end position="82"/>
    </location>
</feature>